<dbReference type="AlphaFoldDB" id="E1ZUN4"/>
<dbReference type="RefSeq" id="XP_005842593.1">
    <property type="nucleotide sequence ID" value="XM_005842536.1"/>
</dbReference>
<reference evidence="3 4" key="1">
    <citation type="journal article" date="2010" name="Plant Cell">
        <title>The Chlorella variabilis NC64A genome reveals adaptation to photosymbiosis, coevolution with viruses, and cryptic sex.</title>
        <authorList>
            <person name="Blanc G."/>
            <person name="Duncan G."/>
            <person name="Agarkova I."/>
            <person name="Borodovsky M."/>
            <person name="Gurnon J."/>
            <person name="Kuo A."/>
            <person name="Lindquist E."/>
            <person name="Lucas S."/>
            <person name="Pangilinan J."/>
            <person name="Polle J."/>
            <person name="Salamov A."/>
            <person name="Terry A."/>
            <person name="Yamada T."/>
            <person name="Dunigan D.D."/>
            <person name="Grigoriev I.V."/>
            <person name="Claverie J.M."/>
            <person name="Van Etten J.L."/>
        </authorList>
    </citation>
    <scope>NUCLEOTIDE SEQUENCE [LARGE SCALE GENOMIC DNA]</scope>
    <source>
        <strain evidence="3 4">NC64A</strain>
    </source>
</reference>
<dbReference type="OrthoDB" id="372487at2759"/>
<feature type="compositionally biased region" description="Low complexity" evidence="1">
    <location>
        <begin position="86"/>
        <end position="97"/>
    </location>
</feature>
<feature type="domain" description="5'-3' exoribonuclease 1 D1" evidence="2">
    <location>
        <begin position="1"/>
        <end position="136"/>
    </location>
</feature>
<gene>
    <name evidence="3" type="ORF">CHLNCDRAFT_55867</name>
</gene>
<keyword evidence="4" id="KW-1185">Reference proteome</keyword>
<dbReference type="InterPro" id="IPR047007">
    <property type="entry name" value="XRN1_D1_sf"/>
</dbReference>
<dbReference type="EMBL" id="GL434142">
    <property type="protein sequence ID" value="EFN50461.1"/>
    <property type="molecule type" value="Genomic_DNA"/>
</dbReference>
<dbReference type="eggNOG" id="KOG2045">
    <property type="taxonomic scope" value="Eukaryota"/>
</dbReference>
<dbReference type="InterPro" id="IPR040992">
    <property type="entry name" value="XRN1_D1"/>
</dbReference>
<evidence type="ECO:0000313" key="3">
    <source>
        <dbReference type="EMBL" id="EFN50461.1"/>
    </source>
</evidence>
<sequence length="137" mass="14807">LTTIKTSAELRKIGVNVFGMASRKESIILQLKGLASQLGGQRLGAAQVAAALLGQRCWVKWPYLQEAVVEAVSDSGAKVARGAGGQQEARAHGAAEASEWQQERQRIQQEYLNKQGVDCGEVTLLVHVRPCEGLVRQ</sequence>
<dbReference type="Proteomes" id="UP000008141">
    <property type="component" value="Unassembled WGS sequence"/>
</dbReference>
<dbReference type="GeneID" id="17349894"/>
<organism evidence="4">
    <name type="scientific">Chlorella variabilis</name>
    <name type="common">Green alga</name>
    <dbReference type="NCBI Taxonomy" id="554065"/>
    <lineage>
        <taxon>Eukaryota</taxon>
        <taxon>Viridiplantae</taxon>
        <taxon>Chlorophyta</taxon>
        <taxon>core chlorophytes</taxon>
        <taxon>Trebouxiophyceae</taxon>
        <taxon>Chlorellales</taxon>
        <taxon>Chlorellaceae</taxon>
        <taxon>Chlorella clade</taxon>
        <taxon>Chlorella</taxon>
    </lineage>
</organism>
<dbReference type="STRING" id="554065.E1ZUN4"/>
<proteinExistence type="predicted"/>
<feature type="non-terminal residue" evidence="3">
    <location>
        <position position="1"/>
    </location>
</feature>
<evidence type="ECO:0000313" key="4">
    <source>
        <dbReference type="Proteomes" id="UP000008141"/>
    </source>
</evidence>
<dbReference type="Pfam" id="PF18332">
    <property type="entry name" value="XRN1_D1"/>
    <property type="match status" value="1"/>
</dbReference>
<dbReference type="Gene3D" id="2.170.260.40">
    <property type="match status" value="1"/>
</dbReference>
<dbReference type="KEGG" id="cvr:CHLNCDRAFT_55867"/>
<name>E1ZUN4_CHLVA</name>
<evidence type="ECO:0000256" key="1">
    <source>
        <dbReference type="SAM" id="MobiDB-lite"/>
    </source>
</evidence>
<feature type="non-terminal residue" evidence="3">
    <location>
        <position position="137"/>
    </location>
</feature>
<dbReference type="InParanoid" id="E1ZUN4"/>
<evidence type="ECO:0000259" key="2">
    <source>
        <dbReference type="Pfam" id="PF18332"/>
    </source>
</evidence>
<feature type="region of interest" description="Disordered" evidence="1">
    <location>
        <begin position="80"/>
        <end position="99"/>
    </location>
</feature>
<protein>
    <recommendedName>
        <fullName evidence="2">5'-3' exoribonuclease 1 D1 domain-containing protein</fullName>
    </recommendedName>
</protein>
<accession>E1ZUN4</accession>